<dbReference type="RefSeq" id="XP_030895916.1">
    <property type="nucleotide sequence ID" value="XM_031040056.1"/>
</dbReference>
<keyword evidence="1" id="KW-0175">Coiled coil</keyword>
<dbReference type="OrthoDB" id="1741717at2759"/>
<organism evidence="3 5">
    <name type="scientific">Leptonychotes weddellii</name>
    <name type="common">Weddell seal</name>
    <name type="synonym">Otaria weddellii</name>
    <dbReference type="NCBI Taxonomy" id="9713"/>
    <lineage>
        <taxon>Eukaryota</taxon>
        <taxon>Metazoa</taxon>
        <taxon>Chordata</taxon>
        <taxon>Craniata</taxon>
        <taxon>Vertebrata</taxon>
        <taxon>Euteleostomi</taxon>
        <taxon>Mammalia</taxon>
        <taxon>Eutheria</taxon>
        <taxon>Laurasiatheria</taxon>
        <taxon>Carnivora</taxon>
        <taxon>Caniformia</taxon>
        <taxon>Pinnipedia</taxon>
        <taxon>Phocidae</taxon>
        <taxon>Monachinae</taxon>
        <taxon>Lobodontini</taxon>
        <taxon>Leptonychotes</taxon>
    </lineage>
</organism>
<dbReference type="Proteomes" id="UP000245341">
    <property type="component" value="Unplaced"/>
</dbReference>
<feature type="compositionally biased region" description="Basic and acidic residues" evidence="2">
    <location>
        <begin position="149"/>
        <end position="165"/>
    </location>
</feature>
<evidence type="ECO:0000313" key="5">
    <source>
        <dbReference type="RefSeq" id="XP_030895922.1"/>
    </source>
</evidence>
<evidence type="ECO:0000256" key="2">
    <source>
        <dbReference type="SAM" id="MobiDB-lite"/>
    </source>
</evidence>
<feature type="compositionally biased region" description="Polar residues" evidence="2">
    <location>
        <begin position="166"/>
        <end position="181"/>
    </location>
</feature>
<feature type="region of interest" description="Disordered" evidence="2">
    <location>
        <begin position="117"/>
        <end position="181"/>
    </location>
</feature>
<feature type="compositionally biased region" description="Polar residues" evidence="2">
    <location>
        <begin position="119"/>
        <end position="148"/>
    </location>
</feature>
<feature type="coiled-coil region" evidence="1">
    <location>
        <begin position="47"/>
        <end position="74"/>
    </location>
</feature>
<evidence type="ECO:0000313" key="4">
    <source>
        <dbReference type="RefSeq" id="XP_030895916.1"/>
    </source>
</evidence>
<name>A0A7F8RR37_LEPWE</name>
<accession>A0A7F8RR37</accession>
<keyword evidence="3" id="KW-1185">Reference proteome</keyword>
<dbReference type="RefSeq" id="XP_030895922.1">
    <property type="nucleotide sequence ID" value="XM_031040062.1"/>
</dbReference>
<gene>
    <name evidence="4 5" type="primary">LOC102739843</name>
</gene>
<proteinExistence type="predicted"/>
<evidence type="ECO:0000256" key="1">
    <source>
        <dbReference type="SAM" id="Coils"/>
    </source>
</evidence>
<dbReference type="AlphaFoldDB" id="A0A7F8RR37"/>
<sequence length="181" mass="20537">MSGIKRTIKETDPDYEDISVALPNKRHKAIENSARDAAVQKIETIIKEQFALEMKNKEHEIEVIDQRLIEARRMMDKLRACIVANYYASAGLLKVSEGSKTCDTMVFNHPAIKKFLESPSRSSSPANQRSETPSANHSESDSLSQHNDFLSDKDNNSNMDIEERLSNNMEQRPSRNTGREP</sequence>
<dbReference type="KEGG" id="lww:102739843"/>
<evidence type="ECO:0000313" key="3">
    <source>
        <dbReference type="Proteomes" id="UP000245341"/>
    </source>
</evidence>
<protein>
    <submittedName>
        <fullName evidence="4">YEATS domain-containing protein 2-like isoform X1</fullName>
    </submittedName>
    <submittedName>
        <fullName evidence="5">YEATS domain-containing protein 2-like isoform X2</fullName>
    </submittedName>
</protein>
<reference evidence="4 5" key="1">
    <citation type="submission" date="2025-04" db="UniProtKB">
        <authorList>
            <consortium name="RefSeq"/>
        </authorList>
    </citation>
    <scope>IDENTIFICATION</scope>
    <source>
        <tissue evidence="4 5">Liver</tissue>
    </source>
</reference>
<dbReference type="GeneID" id="102739843"/>